<feature type="transmembrane region" description="Helical" evidence="7">
    <location>
        <begin position="103"/>
        <end position="124"/>
    </location>
</feature>
<evidence type="ECO:0000256" key="1">
    <source>
        <dbReference type="ARBA" id="ARBA00004651"/>
    </source>
</evidence>
<keyword evidence="6 7" id="KW-0472">Membrane</keyword>
<organism evidence="9 10">
    <name type="scientific">Deinococcus aetherius</name>
    <dbReference type="NCBI Taxonomy" id="200252"/>
    <lineage>
        <taxon>Bacteria</taxon>
        <taxon>Thermotogati</taxon>
        <taxon>Deinococcota</taxon>
        <taxon>Deinococci</taxon>
        <taxon>Deinococcales</taxon>
        <taxon>Deinococcaceae</taxon>
        <taxon>Deinococcus</taxon>
    </lineage>
</organism>
<evidence type="ECO:0000256" key="3">
    <source>
        <dbReference type="ARBA" id="ARBA00022475"/>
    </source>
</evidence>
<evidence type="ECO:0000256" key="7">
    <source>
        <dbReference type="RuleBase" id="RU363032"/>
    </source>
</evidence>
<keyword evidence="10" id="KW-1185">Reference proteome</keyword>
<keyword evidence="9" id="KW-0614">Plasmid</keyword>
<evidence type="ECO:0000313" key="10">
    <source>
        <dbReference type="Proteomes" id="UP001064971"/>
    </source>
</evidence>
<feature type="transmembrane region" description="Helical" evidence="7">
    <location>
        <begin position="162"/>
        <end position="185"/>
    </location>
</feature>
<dbReference type="PANTHER" id="PTHR43744">
    <property type="entry name" value="ABC TRANSPORTER PERMEASE PROTEIN MG189-RELATED-RELATED"/>
    <property type="match status" value="1"/>
</dbReference>
<gene>
    <name evidence="9" type="ORF">DAETH_33330</name>
</gene>
<feature type="transmembrane region" description="Helical" evidence="7">
    <location>
        <begin position="271"/>
        <end position="292"/>
    </location>
</feature>
<keyword evidence="4 7" id="KW-0812">Transmembrane</keyword>
<keyword evidence="3" id="KW-1003">Cell membrane</keyword>
<geneLocation type="plasmid" evidence="9 10">
    <name>pDAETH-1</name>
</geneLocation>
<feature type="transmembrane region" description="Helical" evidence="7">
    <location>
        <begin position="136"/>
        <end position="156"/>
    </location>
</feature>
<evidence type="ECO:0000259" key="8">
    <source>
        <dbReference type="PROSITE" id="PS50928"/>
    </source>
</evidence>
<evidence type="ECO:0000256" key="4">
    <source>
        <dbReference type="ARBA" id="ARBA00022692"/>
    </source>
</evidence>
<feature type="transmembrane region" description="Helical" evidence="7">
    <location>
        <begin position="223"/>
        <end position="244"/>
    </location>
</feature>
<dbReference type="CDD" id="cd06261">
    <property type="entry name" value="TM_PBP2"/>
    <property type="match status" value="1"/>
</dbReference>
<dbReference type="PANTHER" id="PTHR43744:SF12">
    <property type="entry name" value="ABC TRANSPORTER PERMEASE PROTEIN MG189-RELATED"/>
    <property type="match status" value="1"/>
</dbReference>
<dbReference type="Pfam" id="PF00528">
    <property type="entry name" value="BPD_transp_1"/>
    <property type="match status" value="1"/>
</dbReference>
<name>A0ABM8AHS7_9DEIO</name>
<dbReference type="SUPFAM" id="SSF161098">
    <property type="entry name" value="MetI-like"/>
    <property type="match status" value="1"/>
</dbReference>
<dbReference type="Gene3D" id="1.10.3720.10">
    <property type="entry name" value="MetI-like"/>
    <property type="match status" value="1"/>
</dbReference>
<protein>
    <submittedName>
        <fullName evidence="9">Sugar ABC transporter permease</fullName>
    </submittedName>
</protein>
<comment type="similarity">
    <text evidence="7">Belongs to the binding-protein-dependent transport system permease family.</text>
</comment>
<dbReference type="RefSeq" id="WP_264777846.1">
    <property type="nucleotide sequence ID" value="NZ_AP026561.1"/>
</dbReference>
<keyword evidence="5 7" id="KW-1133">Transmembrane helix</keyword>
<evidence type="ECO:0000313" key="9">
    <source>
        <dbReference type="EMBL" id="BDP43364.1"/>
    </source>
</evidence>
<dbReference type="EMBL" id="AP026561">
    <property type="protein sequence ID" value="BDP43364.1"/>
    <property type="molecule type" value="Genomic_DNA"/>
</dbReference>
<feature type="transmembrane region" description="Helical" evidence="7">
    <location>
        <begin position="23"/>
        <end position="44"/>
    </location>
</feature>
<evidence type="ECO:0000256" key="5">
    <source>
        <dbReference type="ARBA" id="ARBA00022989"/>
    </source>
</evidence>
<proteinExistence type="inferred from homology"/>
<accession>A0ABM8AHS7</accession>
<dbReference type="Proteomes" id="UP001064971">
    <property type="component" value="Plasmid pDAETH-1"/>
</dbReference>
<dbReference type="InterPro" id="IPR000515">
    <property type="entry name" value="MetI-like"/>
</dbReference>
<reference evidence="9" key="1">
    <citation type="submission" date="2022-07" db="EMBL/GenBank/DDBJ databases">
        <title>Complete Genome Sequence of the Radioresistant Bacterium Deinococcus aetherius ST0316, Isolated from the Air Dust collected in Lower Stratosphere above Japan.</title>
        <authorList>
            <person name="Satoh K."/>
            <person name="Hagiwara K."/>
            <person name="Katsumata K."/>
            <person name="Kubo A."/>
            <person name="Yokobori S."/>
            <person name="Yamagishi A."/>
            <person name="Oono Y."/>
            <person name="Narumi I."/>
        </authorList>
    </citation>
    <scope>NUCLEOTIDE SEQUENCE</scope>
    <source>
        <strain evidence="9">ST0316</strain>
        <plasmid evidence="9">pDAETH-1</plasmid>
    </source>
</reference>
<sequence>MTTVPTTQTAHHRPRKPFPLGRLLAYLALTLVILISLFPIWIVLKTALTGSRSLFTEAASLWPSEPTLINFKRVLGLVSLEEAQAAGGSGSAVNFLAAMKNSVIFTGLIVLGQTFFSAMAAYAFARLKFPGRDAIFTLFLVAMMIPGIVLFIPNFITIKNLGWLNTIPGMVAPFILMTPFAVFFLRQFFLSLPRETEEAAFLDGAGPFTIFWRITLPMSQGPLATLAILTAIGMWNEFFWPFLIAKDEASFTLPVALQVFKSQTPQGVPDWTGLMAGTFVAAIPVFLLLVFLGRRVVESLAFSGTK</sequence>
<evidence type="ECO:0000256" key="2">
    <source>
        <dbReference type="ARBA" id="ARBA00022448"/>
    </source>
</evidence>
<dbReference type="InterPro" id="IPR035906">
    <property type="entry name" value="MetI-like_sf"/>
</dbReference>
<dbReference type="PROSITE" id="PS50928">
    <property type="entry name" value="ABC_TM1"/>
    <property type="match status" value="1"/>
</dbReference>
<comment type="subcellular location">
    <subcellularLocation>
        <location evidence="1 7">Cell membrane</location>
        <topology evidence="1 7">Multi-pass membrane protein</topology>
    </subcellularLocation>
</comment>
<feature type="domain" description="ABC transmembrane type-1" evidence="8">
    <location>
        <begin position="99"/>
        <end position="292"/>
    </location>
</feature>
<keyword evidence="2 7" id="KW-0813">Transport</keyword>
<evidence type="ECO:0000256" key="6">
    <source>
        <dbReference type="ARBA" id="ARBA00023136"/>
    </source>
</evidence>